<dbReference type="InterPro" id="IPR014014">
    <property type="entry name" value="RNA_helicase_DEAD_Q_motif"/>
</dbReference>
<evidence type="ECO:0000256" key="4">
    <source>
        <dbReference type="ARBA" id="ARBA00022840"/>
    </source>
</evidence>
<dbReference type="Proteomes" id="UP000265618">
    <property type="component" value="Unassembled WGS sequence"/>
</dbReference>
<name>A0A9K3D192_9EUKA</name>
<keyword evidence="2" id="KW-0378">Hydrolase</keyword>
<evidence type="ECO:0000256" key="6">
    <source>
        <dbReference type="SAM" id="MobiDB-lite"/>
    </source>
</evidence>
<evidence type="ECO:0000256" key="2">
    <source>
        <dbReference type="ARBA" id="ARBA00022801"/>
    </source>
</evidence>
<organism evidence="8 9">
    <name type="scientific">Kipferlia bialata</name>
    <dbReference type="NCBI Taxonomy" id="797122"/>
    <lineage>
        <taxon>Eukaryota</taxon>
        <taxon>Metamonada</taxon>
        <taxon>Carpediemonas-like organisms</taxon>
        <taxon>Kipferlia</taxon>
    </lineage>
</organism>
<proteinExistence type="predicted"/>
<dbReference type="Gene3D" id="3.40.50.300">
    <property type="entry name" value="P-loop containing nucleotide triphosphate hydrolases"/>
    <property type="match status" value="1"/>
</dbReference>
<comment type="caution">
    <text evidence="8">The sequence shown here is derived from an EMBL/GenBank/DDBJ whole genome shotgun (WGS) entry which is preliminary data.</text>
</comment>
<reference evidence="8 9" key="1">
    <citation type="journal article" date="2018" name="PLoS ONE">
        <title>The draft genome of Kipferlia bialata reveals reductive genome evolution in fornicate parasites.</title>
        <authorList>
            <person name="Tanifuji G."/>
            <person name="Takabayashi S."/>
            <person name="Kume K."/>
            <person name="Takagi M."/>
            <person name="Nakayama T."/>
            <person name="Kamikawa R."/>
            <person name="Inagaki Y."/>
            <person name="Hashimoto T."/>
        </authorList>
    </citation>
    <scope>NUCLEOTIDE SEQUENCE [LARGE SCALE GENOMIC DNA]</scope>
    <source>
        <strain evidence="8">NY0173</strain>
    </source>
</reference>
<keyword evidence="1" id="KW-0547">Nucleotide-binding</keyword>
<keyword evidence="3" id="KW-0347">Helicase</keyword>
<feature type="short sequence motif" description="Q motif" evidence="5">
    <location>
        <begin position="50"/>
        <end position="78"/>
    </location>
</feature>
<dbReference type="EMBL" id="BDIP01002514">
    <property type="protein sequence ID" value="GIQ86405.1"/>
    <property type="molecule type" value="Genomic_DNA"/>
</dbReference>
<dbReference type="GO" id="GO:0003676">
    <property type="term" value="F:nucleic acid binding"/>
    <property type="evidence" value="ECO:0007669"/>
    <property type="project" value="InterPro"/>
</dbReference>
<feature type="region of interest" description="Disordered" evidence="6">
    <location>
        <begin position="1"/>
        <end position="33"/>
    </location>
</feature>
<feature type="non-terminal residue" evidence="8">
    <location>
        <position position="1"/>
    </location>
</feature>
<dbReference type="PANTHER" id="PTHR47959:SF1">
    <property type="entry name" value="ATP-DEPENDENT RNA HELICASE DBPA"/>
    <property type="match status" value="1"/>
</dbReference>
<feature type="domain" description="DEAD-box RNA helicase Q" evidence="7">
    <location>
        <begin position="50"/>
        <end position="78"/>
    </location>
</feature>
<evidence type="ECO:0000256" key="5">
    <source>
        <dbReference type="PROSITE-ProRule" id="PRU00552"/>
    </source>
</evidence>
<dbReference type="PANTHER" id="PTHR47959">
    <property type="entry name" value="ATP-DEPENDENT RNA HELICASE RHLE-RELATED"/>
    <property type="match status" value="1"/>
</dbReference>
<dbReference type="InterPro" id="IPR027417">
    <property type="entry name" value="P-loop_NTPase"/>
</dbReference>
<protein>
    <recommendedName>
        <fullName evidence="7">DEAD-box RNA helicase Q domain-containing protein</fullName>
    </recommendedName>
</protein>
<dbReference type="SUPFAM" id="SSF52540">
    <property type="entry name" value="P-loop containing nucleoside triphosphate hydrolases"/>
    <property type="match status" value="1"/>
</dbReference>
<evidence type="ECO:0000313" key="9">
    <source>
        <dbReference type="Proteomes" id="UP000265618"/>
    </source>
</evidence>
<dbReference type="OrthoDB" id="10265707at2759"/>
<dbReference type="GO" id="GO:0016787">
    <property type="term" value="F:hydrolase activity"/>
    <property type="evidence" value="ECO:0007669"/>
    <property type="project" value="UniProtKB-KW"/>
</dbReference>
<evidence type="ECO:0000256" key="1">
    <source>
        <dbReference type="ARBA" id="ARBA00022741"/>
    </source>
</evidence>
<dbReference type="AlphaFoldDB" id="A0A9K3D192"/>
<evidence type="ECO:0000259" key="7">
    <source>
        <dbReference type="PROSITE" id="PS51195"/>
    </source>
</evidence>
<dbReference type="InterPro" id="IPR050079">
    <property type="entry name" value="DEAD_box_RNA_helicase"/>
</dbReference>
<evidence type="ECO:0000313" key="8">
    <source>
        <dbReference type="EMBL" id="GIQ86405.1"/>
    </source>
</evidence>
<dbReference type="GO" id="GO:0005829">
    <property type="term" value="C:cytosol"/>
    <property type="evidence" value="ECO:0007669"/>
    <property type="project" value="TreeGrafter"/>
</dbReference>
<dbReference type="InterPro" id="IPR011545">
    <property type="entry name" value="DEAD/DEAH_box_helicase_dom"/>
</dbReference>
<sequence length="109" mass="11625">MREPSRPRNGGGRRGGFRKKRGGGRQGRDGSQKALTLEDVGYINPDLDVTAFEKLGLNENTLHGVRALGFGTPTEIQERSCPPVLEGKDVVGCAQTGTGKTAAFMLPTL</sequence>
<dbReference type="Pfam" id="PF00270">
    <property type="entry name" value="DEAD"/>
    <property type="match status" value="1"/>
</dbReference>
<evidence type="ECO:0000256" key="3">
    <source>
        <dbReference type="ARBA" id="ARBA00022806"/>
    </source>
</evidence>
<keyword evidence="4" id="KW-0067">ATP-binding</keyword>
<accession>A0A9K3D192</accession>
<keyword evidence="9" id="KW-1185">Reference proteome</keyword>
<gene>
    <name evidence="8" type="ORF">KIPB_008255</name>
</gene>
<dbReference type="GO" id="GO:0005524">
    <property type="term" value="F:ATP binding"/>
    <property type="evidence" value="ECO:0007669"/>
    <property type="project" value="UniProtKB-KW"/>
</dbReference>
<dbReference type="PROSITE" id="PS51195">
    <property type="entry name" value="Q_MOTIF"/>
    <property type="match status" value="1"/>
</dbReference>
<dbReference type="GO" id="GO:0003724">
    <property type="term" value="F:RNA helicase activity"/>
    <property type="evidence" value="ECO:0007669"/>
    <property type="project" value="InterPro"/>
</dbReference>